<evidence type="ECO:0000259" key="1">
    <source>
        <dbReference type="Pfam" id="PF21895"/>
    </source>
</evidence>
<gene>
    <name evidence="2" type="ORF">NMOB1V02_LOCUS13065</name>
</gene>
<proteinExistence type="predicted"/>
<evidence type="ECO:0000313" key="3">
    <source>
        <dbReference type="Proteomes" id="UP000678499"/>
    </source>
</evidence>
<dbReference type="InterPro" id="IPR053806">
    <property type="entry name" value="MTHFR_C"/>
</dbReference>
<dbReference type="Pfam" id="PF21895">
    <property type="entry name" value="MTHFR_C"/>
    <property type="match status" value="1"/>
</dbReference>
<dbReference type="GO" id="GO:0071949">
    <property type="term" value="F:FAD binding"/>
    <property type="evidence" value="ECO:0007669"/>
    <property type="project" value="TreeGrafter"/>
</dbReference>
<dbReference type="Proteomes" id="UP000678499">
    <property type="component" value="Unassembled WGS sequence"/>
</dbReference>
<feature type="non-terminal residue" evidence="2">
    <location>
        <position position="1"/>
    </location>
</feature>
<dbReference type="EMBL" id="OA897145">
    <property type="protein sequence ID" value="CAD7285463.1"/>
    <property type="molecule type" value="Genomic_DNA"/>
</dbReference>
<feature type="domain" description="MTHFR SAM-binding regulatory" evidence="1">
    <location>
        <begin position="6"/>
        <end position="80"/>
    </location>
</feature>
<accession>A0A7R9C3S9</accession>
<dbReference type="EMBL" id="CAJPEX010015108">
    <property type="protein sequence ID" value="CAG0925615.1"/>
    <property type="molecule type" value="Genomic_DNA"/>
</dbReference>
<dbReference type="PANTHER" id="PTHR45754:SF3">
    <property type="entry name" value="METHYLENETETRAHYDROFOLATE REDUCTASE (NADPH)"/>
    <property type="match status" value="1"/>
</dbReference>
<name>A0A7R9C3S9_9CRUS</name>
<evidence type="ECO:0000313" key="2">
    <source>
        <dbReference type="EMBL" id="CAD7285463.1"/>
    </source>
</evidence>
<sequence length="80" mass="9180">IDSQNSTPKEELLSMWGERLTCEKDVWGVFERFISGEINEHGVKVTTMPWSDAELEPETFLLKDKLAELNRKGILTINSQ</sequence>
<dbReference type="GO" id="GO:0035999">
    <property type="term" value="P:tetrahydrofolate interconversion"/>
    <property type="evidence" value="ECO:0007669"/>
    <property type="project" value="TreeGrafter"/>
</dbReference>
<reference evidence="2" key="1">
    <citation type="submission" date="2020-11" db="EMBL/GenBank/DDBJ databases">
        <authorList>
            <person name="Tran Van P."/>
        </authorList>
    </citation>
    <scope>NUCLEOTIDE SEQUENCE</scope>
</reference>
<dbReference type="GO" id="GO:0004489">
    <property type="term" value="F:methylenetetrahydrofolate reductase [NAD(P)H] activity"/>
    <property type="evidence" value="ECO:0007669"/>
    <property type="project" value="TreeGrafter"/>
</dbReference>
<organism evidence="2">
    <name type="scientific">Notodromas monacha</name>
    <dbReference type="NCBI Taxonomy" id="399045"/>
    <lineage>
        <taxon>Eukaryota</taxon>
        <taxon>Metazoa</taxon>
        <taxon>Ecdysozoa</taxon>
        <taxon>Arthropoda</taxon>
        <taxon>Crustacea</taxon>
        <taxon>Oligostraca</taxon>
        <taxon>Ostracoda</taxon>
        <taxon>Podocopa</taxon>
        <taxon>Podocopida</taxon>
        <taxon>Cypridocopina</taxon>
        <taxon>Cypridoidea</taxon>
        <taxon>Cyprididae</taxon>
        <taxon>Notodromas</taxon>
    </lineage>
</organism>
<dbReference type="PANTHER" id="PTHR45754">
    <property type="entry name" value="METHYLENETETRAHYDROFOLATE REDUCTASE"/>
    <property type="match status" value="1"/>
</dbReference>
<protein>
    <recommendedName>
        <fullName evidence="1">MTHFR SAM-binding regulatory domain-containing protein</fullName>
    </recommendedName>
</protein>
<keyword evidence="3" id="KW-1185">Reference proteome</keyword>
<dbReference type="OrthoDB" id="16284at2759"/>
<dbReference type="AlphaFoldDB" id="A0A7R9C3S9"/>
<dbReference type="GO" id="GO:0005829">
    <property type="term" value="C:cytosol"/>
    <property type="evidence" value="ECO:0007669"/>
    <property type="project" value="TreeGrafter"/>
</dbReference>
<dbReference type="GO" id="GO:0009086">
    <property type="term" value="P:methionine biosynthetic process"/>
    <property type="evidence" value="ECO:0007669"/>
    <property type="project" value="TreeGrafter"/>
</dbReference>
<feature type="non-terminal residue" evidence="2">
    <location>
        <position position="80"/>
    </location>
</feature>